<evidence type="ECO:0000256" key="2">
    <source>
        <dbReference type="ARBA" id="ARBA00022448"/>
    </source>
</evidence>
<comment type="subunit">
    <text evidence="10">Forms an energy-coupling factor (ECF) transporter complex composed of an ATP-binding protein (A component, CbiO), a transmembrane protein (T component, CbiQ) and 2 possible substrate-capture proteins (S components, CbiM and CbiN) of unknown stoichimetry.</text>
</comment>
<comment type="subcellular location">
    <subcellularLocation>
        <location evidence="10">Cell membrane</location>
        <topology evidence="10">Multi-pass membrane protein</topology>
    </subcellularLocation>
</comment>
<reference evidence="11 12" key="1">
    <citation type="submission" date="2016-11" db="EMBL/GenBank/DDBJ databases">
        <title>Complete genome sequence of thermophilic cyanobacteria strain Synechococcus sp. PCC6715.</title>
        <authorList>
            <person name="Tang J."/>
            <person name="Daroch M."/>
            <person name="Liang Y."/>
            <person name="Jiang D."/>
            <person name="Shah M."/>
        </authorList>
    </citation>
    <scope>NUCLEOTIDE SEQUENCE [LARGE SCALE GENOMIC DNA]</scope>
    <source>
        <strain evidence="11 12">PCC 6715</strain>
    </source>
</reference>
<dbReference type="RefSeq" id="WP_099798161.1">
    <property type="nucleotide sequence ID" value="NZ_CP018092.1"/>
</dbReference>
<proteinExistence type="inferred from homology"/>
<keyword evidence="12" id="KW-1185">Reference proteome</keyword>
<keyword evidence="9 10" id="KW-0170">Cobalt</keyword>
<evidence type="ECO:0000256" key="1">
    <source>
        <dbReference type="ARBA" id="ARBA00022426"/>
    </source>
</evidence>
<evidence type="ECO:0000256" key="8">
    <source>
        <dbReference type="ARBA" id="ARBA00023136"/>
    </source>
</evidence>
<keyword evidence="4 10" id="KW-0169">Cobalamin biosynthesis</keyword>
<keyword evidence="7 10" id="KW-0406">Ion transport</keyword>
<dbReference type="UniPathway" id="UPA00148"/>
<evidence type="ECO:0000313" key="11">
    <source>
        <dbReference type="EMBL" id="ATS17807.1"/>
    </source>
</evidence>
<organism evidence="11 12">
    <name type="scientific">Parathermosynechococcus lividus PCC 6715</name>
    <dbReference type="NCBI Taxonomy" id="1917166"/>
    <lineage>
        <taxon>Bacteria</taxon>
        <taxon>Bacillati</taxon>
        <taxon>Cyanobacteriota</taxon>
        <taxon>Cyanophyceae</taxon>
        <taxon>Acaryochloridales</taxon>
        <taxon>Thermosynechococcaceae</taxon>
        <taxon>Parathermosynechococcus</taxon>
    </lineage>
</organism>
<keyword evidence="8 10" id="KW-0472">Membrane</keyword>
<evidence type="ECO:0000313" key="12">
    <source>
        <dbReference type="Proteomes" id="UP000231057"/>
    </source>
</evidence>
<comment type="function">
    <text evidence="10">Part of the energy-coupling factor (ECF) transporter complex CbiMNOQ involved in cobalt import.</text>
</comment>
<dbReference type="KEGG" id="slw:BRW62_02525"/>
<evidence type="ECO:0000256" key="10">
    <source>
        <dbReference type="HAMAP-Rule" id="MF_00330"/>
    </source>
</evidence>
<name>A0A2D2Q0J3_PARLV</name>
<accession>A0A2D2Q0J3</accession>
<dbReference type="AlphaFoldDB" id="A0A2D2Q0J3"/>
<dbReference type="HAMAP" id="MF_00330">
    <property type="entry name" value="CbiN"/>
    <property type="match status" value="1"/>
</dbReference>
<evidence type="ECO:0000256" key="9">
    <source>
        <dbReference type="ARBA" id="ARBA00023285"/>
    </source>
</evidence>
<comment type="similarity">
    <text evidence="10">Belongs to the CbiN family.</text>
</comment>
<keyword evidence="1 10" id="KW-0171">Cobalt transport</keyword>
<evidence type="ECO:0000256" key="4">
    <source>
        <dbReference type="ARBA" id="ARBA00022573"/>
    </source>
</evidence>
<protein>
    <recommendedName>
        <fullName evidence="10">Cobalt transport protein CbiN</fullName>
    </recommendedName>
    <alternativeName>
        <fullName evidence="10">Energy-coupling factor transporter probable substrate-capture protein CbiN</fullName>
        <shortName evidence="10">ECF transporter S component CbiN</shortName>
    </alternativeName>
</protein>
<dbReference type="EMBL" id="CP018092">
    <property type="protein sequence ID" value="ATS17807.1"/>
    <property type="molecule type" value="Genomic_DNA"/>
</dbReference>
<gene>
    <name evidence="10" type="primary">cbiN</name>
    <name evidence="11" type="ORF">BRW62_02525</name>
</gene>
<dbReference type="Proteomes" id="UP000231057">
    <property type="component" value="Chromosome"/>
</dbReference>
<dbReference type="GO" id="GO:0015087">
    <property type="term" value="F:cobalt ion transmembrane transporter activity"/>
    <property type="evidence" value="ECO:0007669"/>
    <property type="project" value="UniProtKB-UniRule"/>
</dbReference>
<reference evidence="12" key="2">
    <citation type="journal article" date="2022" name="Front. Microbiol.">
        <title>Comparative Genomic Analysis Revealed Distinct Molecular Components and Organization of CO2-Concentrating Mechanism in Thermophilic Cyanobacteria.</title>
        <authorList>
            <person name="Tang J."/>
            <person name="Zhou H."/>
            <person name="Yao D."/>
            <person name="Riaz S."/>
            <person name="You D."/>
            <person name="Klepacz-Smolka A."/>
            <person name="Daroch M."/>
        </authorList>
    </citation>
    <scope>NUCLEOTIDE SEQUENCE [LARGE SCALE GENOMIC DNA]</scope>
    <source>
        <strain evidence="12">PCC 6715</strain>
    </source>
</reference>
<dbReference type="NCBIfam" id="NF002780">
    <property type="entry name" value="PRK02898.1"/>
    <property type="match status" value="1"/>
</dbReference>
<feature type="transmembrane region" description="Helical" evidence="10">
    <location>
        <begin position="67"/>
        <end position="87"/>
    </location>
</feature>
<evidence type="ECO:0000256" key="5">
    <source>
        <dbReference type="ARBA" id="ARBA00022692"/>
    </source>
</evidence>
<dbReference type="PANTHER" id="PTHR38662:SF1">
    <property type="entry name" value="COBALT TRANSPORT PROTEIN CBIN"/>
    <property type="match status" value="1"/>
</dbReference>
<keyword evidence="2 10" id="KW-0813">Transport</keyword>
<comment type="pathway">
    <text evidence="10">Cofactor biosynthesis; adenosylcobalamin biosynthesis.</text>
</comment>
<dbReference type="OrthoDB" id="1551318at2"/>
<comment type="caution">
    <text evidence="10">Lacks conserved residue(s) required for the propagation of feature annotation.</text>
</comment>
<evidence type="ECO:0000256" key="6">
    <source>
        <dbReference type="ARBA" id="ARBA00022989"/>
    </source>
</evidence>
<dbReference type="PANTHER" id="PTHR38662">
    <property type="entry name" value="COBALT TRANSPORT PROTEIN CBIN"/>
    <property type="match status" value="1"/>
</dbReference>
<dbReference type="Pfam" id="PF02553">
    <property type="entry name" value="CbiN"/>
    <property type="match status" value="1"/>
</dbReference>
<keyword evidence="3 10" id="KW-1003">Cell membrane</keyword>
<dbReference type="GO" id="GO:0005886">
    <property type="term" value="C:plasma membrane"/>
    <property type="evidence" value="ECO:0007669"/>
    <property type="project" value="UniProtKB-SubCell"/>
</dbReference>
<evidence type="ECO:0000256" key="7">
    <source>
        <dbReference type="ARBA" id="ARBA00023065"/>
    </source>
</evidence>
<dbReference type="GO" id="GO:0009236">
    <property type="term" value="P:cobalamin biosynthetic process"/>
    <property type="evidence" value="ECO:0007669"/>
    <property type="project" value="UniProtKB-UniRule"/>
</dbReference>
<keyword evidence="6 10" id="KW-1133">Transmembrane helix</keyword>
<keyword evidence="5 10" id="KW-0812">Transmembrane</keyword>
<sequence length="102" mass="11215">MVNSKAKQVWLLLGAVVLLGAAPLLFVNAEFEGADAQAEDLITDIAPDYTPWATPVFEPQSAEVESLFFALQASLGAGVIGFVVGQYTERHRQKRLQIRREK</sequence>
<evidence type="ECO:0000256" key="3">
    <source>
        <dbReference type="ARBA" id="ARBA00022475"/>
    </source>
</evidence>
<dbReference type="InterPro" id="IPR003705">
    <property type="entry name" value="CbiN"/>
</dbReference>